<dbReference type="AlphaFoldDB" id="A0AAV3TBW3"/>
<evidence type="ECO:0008006" key="4">
    <source>
        <dbReference type="Google" id="ProtNLM"/>
    </source>
</evidence>
<evidence type="ECO:0000313" key="2">
    <source>
        <dbReference type="EMBL" id="GAA0675760.1"/>
    </source>
</evidence>
<name>A0AAV3TBW3_9EURY</name>
<gene>
    <name evidence="2" type="ORF">GCM10009020_24370</name>
</gene>
<dbReference type="RefSeq" id="WP_343774302.1">
    <property type="nucleotide sequence ID" value="NZ_BAAADV010000004.1"/>
</dbReference>
<sequence length="98" mass="10062">MEPTVECCLRNVTPECRTAARRRGIELSVAPCRERCDACRAGPFVLVDGDLRTGETFGSLLDDLETASSGGEDADAASSGSAAASNGADAETPAEGEP</sequence>
<evidence type="ECO:0000256" key="1">
    <source>
        <dbReference type="SAM" id="MobiDB-lite"/>
    </source>
</evidence>
<feature type="compositionally biased region" description="Low complexity" evidence="1">
    <location>
        <begin position="67"/>
        <end position="90"/>
    </location>
</feature>
<keyword evidence="3" id="KW-1185">Reference proteome</keyword>
<organism evidence="2 3">
    <name type="scientific">Natronoarchaeum mannanilyticum</name>
    <dbReference type="NCBI Taxonomy" id="926360"/>
    <lineage>
        <taxon>Archaea</taxon>
        <taxon>Methanobacteriati</taxon>
        <taxon>Methanobacteriota</taxon>
        <taxon>Stenosarchaea group</taxon>
        <taxon>Halobacteria</taxon>
        <taxon>Halobacteriales</taxon>
        <taxon>Natronoarchaeaceae</taxon>
    </lineage>
</organism>
<feature type="region of interest" description="Disordered" evidence="1">
    <location>
        <begin position="63"/>
        <end position="98"/>
    </location>
</feature>
<dbReference type="Proteomes" id="UP001500420">
    <property type="component" value="Unassembled WGS sequence"/>
</dbReference>
<dbReference type="EMBL" id="BAAADV010000004">
    <property type="protein sequence ID" value="GAA0675760.1"/>
    <property type="molecule type" value="Genomic_DNA"/>
</dbReference>
<comment type="caution">
    <text evidence="2">The sequence shown here is derived from an EMBL/GenBank/DDBJ whole genome shotgun (WGS) entry which is preliminary data.</text>
</comment>
<reference evidence="2 3" key="1">
    <citation type="journal article" date="2019" name="Int. J. Syst. Evol. Microbiol.">
        <title>The Global Catalogue of Microorganisms (GCM) 10K type strain sequencing project: providing services to taxonomists for standard genome sequencing and annotation.</title>
        <authorList>
            <consortium name="The Broad Institute Genomics Platform"/>
            <consortium name="The Broad Institute Genome Sequencing Center for Infectious Disease"/>
            <person name="Wu L."/>
            <person name="Ma J."/>
        </authorList>
    </citation>
    <scope>NUCLEOTIDE SEQUENCE [LARGE SCALE GENOMIC DNA]</scope>
    <source>
        <strain evidence="2 3">JCM 16328</strain>
    </source>
</reference>
<proteinExistence type="predicted"/>
<evidence type="ECO:0000313" key="3">
    <source>
        <dbReference type="Proteomes" id="UP001500420"/>
    </source>
</evidence>
<accession>A0AAV3TBW3</accession>
<protein>
    <recommendedName>
        <fullName evidence="4">DUF1450 domain-containing protein</fullName>
    </recommendedName>
</protein>